<evidence type="ECO:0000313" key="12">
    <source>
        <dbReference type="Proteomes" id="UP000034228"/>
    </source>
</evidence>
<dbReference type="STRING" id="336831.WG68_07585"/>
<evidence type="ECO:0000256" key="7">
    <source>
        <dbReference type="PIRNR" id="PIRNR001488"/>
    </source>
</evidence>
<dbReference type="AlphaFoldDB" id="A0A0M2V636"/>
<dbReference type="PROSITE" id="PS51352">
    <property type="entry name" value="THIOREDOXIN_2"/>
    <property type="match status" value="1"/>
</dbReference>
<dbReference type="InterPro" id="IPR013766">
    <property type="entry name" value="Thioredoxin_domain"/>
</dbReference>
<keyword evidence="3 9" id="KW-0732">Signal</keyword>
<comment type="caution">
    <text evidence="11">The sequence shown here is derived from an EMBL/GenBank/DDBJ whole genome shotgun (WGS) entry which is preliminary data.</text>
</comment>
<keyword evidence="4 7" id="KW-0574">Periplasm</keyword>
<organism evidence="11 12">
    <name type="scientific">Arsukibacterium ikkense</name>
    <dbReference type="NCBI Taxonomy" id="336831"/>
    <lineage>
        <taxon>Bacteria</taxon>
        <taxon>Pseudomonadati</taxon>
        <taxon>Pseudomonadota</taxon>
        <taxon>Gammaproteobacteria</taxon>
        <taxon>Chromatiales</taxon>
        <taxon>Chromatiaceae</taxon>
        <taxon>Arsukibacterium</taxon>
    </lineage>
</organism>
<dbReference type="InterPro" id="IPR001853">
    <property type="entry name" value="DSBA-like_thioredoxin_dom"/>
</dbReference>
<feature type="disulfide bond" description="Redox-active" evidence="8">
    <location>
        <begin position="51"/>
        <end position="54"/>
    </location>
</feature>
<reference evidence="11 12" key="1">
    <citation type="submission" date="2015-03" db="EMBL/GenBank/DDBJ databases">
        <title>Draft genome sequences of two protease-producing strains of Arsukibacterium isolated from two cold and alkaline environments.</title>
        <authorList>
            <person name="Lylloff J.E."/>
            <person name="Skov L.B."/>
            <person name="Jepsen M."/>
            <person name="Hallin P.F."/>
            <person name="Sorensen S.J."/>
            <person name="Stougaard P."/>
            <person name="Glaring M.A."/>
        </authorList>
    </citation>
    <scope>NUCLEOTIDE SEQUENCE [LARGE SCALE GENOMIC DNA]</scope>
    <source>
        <strain evidence="11 12">GCM72</strain>
    </source>
</reference>
<dbReference type="GO" id="GO:0016491">
    <property type="term" value="F:oxidoreductase activity"/>
    <property type="evidence" value="ECO:0007669"/>
    <property type="project" value="InterPro"/>
</dbReference>
<dbReference type="Proteomes" id="UP000034228">
    <property type="component" value="Unassembled WGS sequence"/>
</dbReference>
<feature type="signal peptide" evidence="9">
    <location>
        <begin position="1"/>
        <end position="22"/>
    </location>
</feature>
<keyword evidence="11" id="KW-0413">Isomerase</keyword>
<keyword evidence="5 7" id="KW-1015">Disulfide bond</keyword>
<dbReference type="SUPFAM" id="SSF52833">
    <property type="entry name" value="Thioredoxin-like"/>
    <property type="match status" value="1"/>
</dbReference>
<evidence type="ECO:0000256" key="4">
    <source>
        <dbReference type="ARBA" id="ARBA00022764"/>
    </source>
</evidence>
<dbReference type="CDD" id="cd03019">
    <property type="entry name" value="DsbA_DsbA"/>
    <property type="match status" value="1"/>
</dbReference>
<comment type="subcellular location">
    <subcellularLocation>
        <location evidence="1 7">Periplasm</location>
    </subcellularLocation>
</comment>
<dbReference type="InterPro" id="IPR036249">
    <property type="entry name" value="Thioredoxin-like_sf"/>
</dbReference>
<dbReference type="RefSeq" id="WP_046557084.1">
    <property type="nucleotide sequence ID" value="NZ_LAHO01000006.1"/>
</dbReference>
<dbReference type="Gene3D" id="3.40.30.10">
    <property type="entry name" value="Glutaredoxin"/>
    <property type="match status" value="1"/>
</dbReference>
<name>A0A0M2V636_9GAMM</name>
<evidence type="ECO:0000259" key="10">
    <source>
        <dbReference type="PROSITE" id="PS51352"/>
    </source>
</evidence>
<evidence type="ECO:0000256" key="2">
    <source>
        <dbReference type="ARBA" id="ARBA00005791"/>
    </source>
</evidence>
<gene>
    <name evidence="11" type="ORF">WG68_07585</name>
</gene>
<evidence type="ECO:0000256" key="5">
    <source>
        <dbReference type="ARBA" id="ARBA00023157"/>
    </source>
</evidence>
<dbReference type="InterPro" id="IPR023205">
    <property type="entry name" value="DsbA/DsbL"/>
</dbReference>
<protein>
    <recommendedName>
        <fullName evidence="7">Thiol:disulfide interchange protein</fullName>
    </recommendedName>
</protein>
<evidence type="ECO:0000256" key="8">
    <source>
        <dbReference type="PIRSR" id="PIRSR001488-1"/>
    </source>
</evidence>
<dbReference type="PATRIC" id="fig|336831.14.peg.722"/>
<evidence type="ECO:0000256" key="9">
    <source>
        <dbReference type="SAM" id="SignalP"/>
    </source>
</evidence>
<feature type="chain" id="PRO_5005644351" description="Thiol:disulfide interchange protein" evidence="9">
    <location>
        <begin position="23"/>
        <end position="213"/>
    </location>
</feature>
<evidence type="ECO:0000313" key="11">
    <source>
        <dbReference type="EMBL" id="KKO45879.1"/>
    </source>
</evidence>
<dbReference type="EMBL" id="LAHO01000006">
    <property type="protein sequence ID" value="KKO45879.1"/>
    <property type="molecule type" value="Genomic_DNA"/>
</dbReference>
<dbReference type="InterPro" id="IPR050824">
    <property type="entry name" value="Thiol_disulfide_DsbA"/>
</dbReference>
<evidence type="ECO:0000256" key="3">
    <source>
        <dbReference type="ARBA" id="ARBA00022729"/>
    </source>
</evidence>
<feature type="domain" description="Thioredoxin" evidence="10">
    <location>
        <begin position="11"/>
        <end position="144"/>
    </location>
</feature>
<comment type="similarity">
    <text evidence="2">Belongs to the thioredoxin family. DsbA subfamily.</text>
</comment>
<accession>A0A0M2V636</accession>
<proteinExistence type="inferred from homology"/>
<dbReference type="Pfam" id="PF01323">
    <property type="entry name" value="DSBA"/>
    <property type="match status" value="1"/>
</dbReference>
<dbReference type="GO" id="GO:0042597">
    <property type="term" value="C:periplasmic space"/>
    <property type="evidence" value="ECO:0007669"/>
    <property type="project" value="UniProtKB-SubCell"/>
</dbReference>
<evidence type="ECO:0000256" key="6">
    <source>
        <dbReference type="ARBA" id="ARBA00023284"/>
    </source>
</evidence>
<evidence type="ECO:0000256" key="1">
    <source>
        <dbReference type="ARBA" id="ARBA00004418"/>
    </source>
</evidence>
<dbReference type="PANTHER" id="PTHR35891:SF2">
    <property type="entry name" value="THIOL:DISULFIDE INTERCHANGE PROTEIN DSBA"/>
    <property type="match status" value="1"/>
</dbReference>
<keyword evidence="12" id="KW-1185">Reference proteome</keyword>
<dbReference type="OrthoDB" id="9784896at2"/>
<dbReference type="GO" id="GO:0016853">
    <property type="term" value="F:isomerase activity"/>
    <property type="evidence" value="ECO:0007669"/>
    <property type="project" value="UniProtKB-KW"/>
</dbReference>
<dbReference type="PANTHER" id="PTHR35891">
    <property type="entry name" value="THIOL:DISULFIDE INTERCHANGE PROTEIN DSBA"/>
    <property type="match status" value="1"/>
</dbReference>
<sequence>MNKLLSLCLAVMLLPLAVSANAKFVEGKHYQVIAEQASAKPAVKEYFSFYCGGCYGFEPVAQSLARKLPEGTEFKKVHVDFIRAASPEIQNMLARAYLVAKNMGKGDQVTMAIFNQIHRSRVPFVNEADVRNLMLLHDIDADEYEKAMRSFSVRGAASQMKKEQEELSKSRVLSSVPMLVVNDKYKIINEALNQRNLENELQELISYLLAKDA</sequence>
<keyword evidence="6" id="KW-0676">Redox-active center</keyword>
<dbReference type="PIRSF" id="PIRSF001488">
    <property type="entry name" value="Tdi_protein"/>
    <property type="match status" value="1"/>
</dbReference>